<proteinExistence type="predicted"/>
<feature type="region of interest" description="Disordered" evidence="1">
    <location>
        <begin position="81"/>
        <end position="103"/>
    </location>
</feature>
<evidence type="ECO:0000256" key="1">
    <source>
        <dbReference type="SAM" id="MobiDB-lite"/>
    </source>
</evidence>
<reference evidence="2" key="1">
    <citation type="journal article" date="2021" name="Proc. Natl. Acad. Sci. U.S.A.">
        <title>A Catalog of Tens of Thousands of Viruses from Human Metagenomes Reveals Hidden Associations with Chronic Diseases.</title>
        <authorList>
            <person name="Tisza M.J."/>
            <person name="Buck C.B."/>
        </authorList>
    </citation>
    <scope>NUCLEOTIDE SEQUENCE</scope>
    <source>
        <strain evidence="2">CtFn287</strain>
    </source>
</reference>
<protein>
    <submittedName>
        <fullName evidence="2">Uncharacterized protein</fullName>
    </submittedName>
</protein>
<sequence length="167" mass="18963">MKSKALDNFQKRLESFSKLKNINQTLADKIAERGVELAKENYSGYERVSVDKQETEKPGKMQIIAKGKGLAFVEFGTGNTGEGTYPDKDMLPKDTIEFESPKGTPQKTQGYVYYYPNKKTKVNGGWYANGVFHKGQRAKAQMFYTSQQIRRECGEIAKETIKEILNK</sequence>
<dbReference type="EMBL" id="BK014748">
    <property type="protein sequence ID" value="DAD73930.1"/>
    <property type="molecule type" value="Genomic_DNA"/>
</dbReference>
<name>A0A8S5LVK4_9CAUD</name>
<accession>A0A8S5LVK4</accession>
<evidence type="ECO:0000313" key="2">
    <source>
        <dbReference type="EMBL" id="DAD73930.1"/>
    </source>
</evidence>
<organism evidence="2">
    <name type="scientific">Siphoviridae sp. ctFn287</name>
    <dbReference type="NCBI Taxonomy" id="2826215"/>
    <lineage>
        <taxon>Viruses</taxon>
        <taxon>Duplodnaviria</taxon>
        <taxon>Heunggongvirae</taxon>
        <taxon>Uroviricota</taxon>
        <taxon>Caudoviricetes</taxon>
    </lineage>
</organism>
<feature type="compositionally biased region" description="Basic and acidic residues" evidence="1">
    <location>
        <begin position="85"/>
        <end position="100"/>
    </location>
</feature>